<gene>
    <name evidence="2" type="ORF">CROQUDRAFT_652981</name>
</gene>
<feature type="region of interest" description="Disordered" evidence="1">
    <location>
        <begin position="1"/>
        <end position="28"/>
    </location>
</feature>
<protein>
    <submittedName>
        <fullName evidence="2">Uncharacterized protein</fullName>
    </submittedName>
</protein>
<evidence type="ECO:0000313" key="2">
    <source>
        <dbReference type="EMBL" id="KAG0149999.1"/>
    </source>
</evidence>
<accession>A0A9P6NQ57</accession>
<keyword evidence="3" id="KW-1185">Reference proteome</keyword>
<dbReference type="AlphaFoldDB" id="A0A9P6NQ57"/>
<dbReference type="EMBL" id="MU167223">
    <property type="protein sequence ID" value="KAG0149999.1"/>
    <property type="molecule type" value="Genomic_DNA"/>
</dbReference>
<name>A0A9P6NQ57_9BASI</name>
<comment type="caution">
    <text evidence="2">The sequence shown here is derived from an EMBL/GenBank/DDBJ whole genome shotgun (WGS) entry which is preliminary data.</text>
</comment>
<proteinExistence type="predicted"/>
<evidence type="ECO:0000313" key="3">
    <source>
        <dbReference type="Proteomes" id="UP000886653"/>
    </source>
</evidence>
<dbReference type="Proteomes" id="UP000886653">
    <property type="component" value="Unassembled WGS sequence"/>
</dbReference>
<evidence type="ECO:0000256" key="1">
    <source>
        <dbReference type="SAM" id="MobiDB-lite"/>
    </source>
</evidence>
<reference evidence="2" key="1">
    <citation type="submission" date="2013-11" db="EMBL/GenBank/DDBJ databases">
        <title>Genome sequence of the fusiform rust pathogen reveals effectors for host alternation and coevolution with pine.</title>
        <authorList>
            <consortium name="DOE Joint Genome Institute"/>
            <person name="Smith K."/>
            <person name="Pendleton A."/>
            <person name="Kubisiak T."/>
            <person name="Anderson C."/>
            <person name="Salamov A."/>
            <person name="Aerts A."/>
            <person name="Riley R."/>
            <person name="Clum A."/>
            <person name="Lindquist E."/>
            <person name="Ence D."/>
            <person name="Campbell M."/>
            <person name="Kronenberg Z."/>
            <person name="Feau N."/>
            <person name="Dhillon B."/>
            <person name="Hamelin R."/>
            <person name="Burleigh J."/>
            <person name="Smith J."/>
            <person name="Yandell M."/>
            <person name="Nelson C."/>
            <person name="Grigoriev I."/>
            <person name="Davis J."/>
        </authorList>
    </citation>
    <scope>NUCLEOTIDE SEQUENCE</scope>
    <source>
        <strain evidence="2">G11</strain>
    </source>
</reference>
<sequence>MTRRETGLAGEQETETKQGTWRNRIGSKTVSKSLSTSEKLNKIRLRTFCVDIIKGVQRHSKQLLRR</sequence>
<organism evidence="2 3">
    <name type="scientific">Cronartium quercuum f. sp. fusiforme G11</name>
    <dbReference type="NCBI Taxonomy" id="708437"/>
    <lineage>
        <taxon>Eukaryota</taxon>
        <taxon>Fungi</taxon>
        <taxon>Dikarya</taxon>
        <taxon>Basidiomycota</taxon>
        <taxon>Pucciniomycotina</taxon>
        <taxon>Pucciniomycetes</taxon>
        <taxon>Pucciniales</taxon>
        <taxon>Coleosporiaceae</taxon>
        <taxon>Cronartium</taxon>
    </lineage>
</organism>
<feature type="compositionally biased region" description="Polar residues" evidence="1">
    <location>
        <begin position="17"/>
        <end position="28"/>
    </location>
</feature>